<dbReference type="PANTHER" id="PTHR42643:SF41">
    <property type="entry name" value="IONOTROPIC RECEPTOR 20A-RELATED"/>
    <property type="match status" value="1"/>
</dbReference>
<protein>
    <submittedName>
        <fullName evidence="9">Ionotropic receptor 139</fullName>
    </submittedName>
</protein>
<name>A0A4E0S4K5_9HYME</name>
<dbReference type="InterPro" id="IPR052192">
    <property type="entry name" value="Insect_Ionotropic_Sensory_Rcpt"/>
</dbReference>
<dbReference type="OrthoDB" id="7634748at2759"/>
<reference evidence="9" key="1">
    <citation type="submission" date="2019-02" db="EMBL/GenBank/DDBJ databases">
        <title>Genome of the parasitoid wasp Diachasma alloeum, an emerging model for ecological speciation and transitions to asexual reproduction.</title>
        <authorList>
            <person name="Robertson H.M."/>
            <person name="Walden K.K."/>
            <person name="Tvedte E.S."/>
            <person name="Hood G.R."/>
            <person name="Feder J.L."/>
            <person name="Forbes A.A."/>
            <person name="Logsdon J.M."/>
            <person name="Mcelroy K.E."/>
        </authorList>
    </citation>
    <scope>NUCLEOTIDE SEQUENCE [LARGE SCALE GENOMIC DNA]</scope>
    <source>
        <strain evidence="9">Michigan</strain>
    </source>
</reference>
<evidence type="ECO:0000256" key="1">
    <source>
        <dbReference type="ARBA" id="ARBA00004651"/>
    </source>
</evidence>
<keyword evidence="3 8" id="KW-0812">Transmembrane</keyword>
<dbReference type="GO" id="GO:0005886">
    <property type="term" value="C:plasma membrane"/>
    <property type="evidence" value="ECO:0007669"/>
    <property type="project" value="UniProtKB-SubCell"/>
</dbReference>
<dbReference type="AlphaFoldDB" id="A0A4E0S4K5"/>
<evidence type="ECO:0000313" key="9">
    <source>
        <dbReference type="EMBL" id="THK33193.1"/>
    </source>
</evidence>
<organism evidence="9 10">
    <name type="scientific">Diachasma alloeum</name>
    <dbReference type="NCBI Taxonomy" id="454923"/>
    <lineage>
        <taxon>Eukaryota</taxon>
        <taxon>Metazoa</taxon>
        <taxon>Ecdysozoa</taxon>
        <taxon>Arthropoda</taxon>
        <taxon>Hexapoda</taxon>
        <taxon>Insecta</taxon>
        <taxon>Pterygota</taxon>
        <taxon>Neoptera</taxon>
        <taxon>Endopterygota</taxon>
        <taxon>Hymenoptera</taxon>
        <taxon>Apocrita</taxon>
        <taxon>Ichneumonoidea</taxon>
        <taxon>Braconidae</taxon>
        <taxon>Opiinae</taxon>
        <taxon>Diachasma</taxon>
    </lineage>
</organism>
<dbReference type="Proteomes" id="UP000297026">
    <property type="component" value="Unassembled WGS sequence"/>
</dbReference>
<keyword evidence="10" id="KW-1185">Reference proteome</keyword>
<evidence type="ECO:0000256" key="6">
    <source>
        <dbReference type="ARBA" id="ARBA00023170"/>
    </source>
</evidence>
<dbReference type="PANTHER" id="PTHR42643">
    <property type="entry name" value="IONOTROPIC RECEPTOR 20A-RELATED"/>
    <property type="match status" value="1"/>
</dbReference>
<sequence length="506" mass="58591">MLGFGDDSGKNASFNFKPKIIILEGDSPEQLESDLSSFKETQWWNYMAHYFILGINQNQCENIVAILTTAWKMNIIKSIYICLNTENMPELYTLNPITNYALTPWERIEIPLVKGAIYRQLFDANVSCQNLHYDKTKVLNGFKITGVIAKFSNKKAKDMNVVNQMALNFKKILNVSIALKLKPPGDLVIQTIADGTADMVLNYGFMYWNPERQFLFPYLWTQVMAVRKFNGYLSTLEKIDNLWSVPIRVLALLIFSIFFLVMVYENRDISSAMLELIRLLTYVSIKTTREKLSFRIFFSMMMMFMVISNGVFQGAISSFLTKPQHAKGVDTVDELRDLNYTLYTIPGTVERAKEECPDNEVIEVPLEVCPELLLKSSRAVCVTFREFFYEFYGNSSLTLMKQPLKSTYFNHKCRDDWPLHQRVNDYFVQTFEAGLINYWLTEKIRLTMQKHRANEMGLLSPNYKPVQLKALDFVFKLLAIGLCLATVVFLLEVLAKECKIDLWLLR</sequence>
<proteinExistence type="predicted"/>
<keyword evidence="2" id="KW-1003">Cell membrane</keyword>
<dbReference type="SUPFAM" id="SSF53850">
    <property type="entry name" value="Periplasmic binding protein-like II"/>
    <property type="match status" value="1"/>
</dbReference>
<keyword evidence="7" id="KW-0325">Glycoprotein</keyword>
<keyword evidence="6 9" id="KW-0675">Receptor</keyword>
<evidence type="ECO:0000256" key="3">
    <source>
        <dbReference type="ARBA" id="ARBA00022692"/>
    </source>
</evidence>
<evidence type="ECO:0000256" key="2">
    <source>
        <dbReference type="ARBA" id="ARBA00022475"/>
    </source>
</evidence>
<evidence type="ECO:0000313" key="10">
    <source>
        <dbReference type="Proteomes" id="UP000297026"/>
    </source>
</evidence>
<evidence type="ECO:0000256" key="4">
    <source>
        <dbReference type="ARBA" id="ARBA00022989"/>
    </source>
</evidence>
<keyword evidence="4 8" id="KW-1133">Transmembrane helix</keyword>
<evidence type="ECO:0000256" key="8">
    <source>
        <dbReference type="SAM" id="Phobius"/>
    </source>
</evidence>
<gene>
    <name evidence="9" type="primary">Ir139</name>
    <name evidence="9" type="ORF">DALL_DALL000399</name>
</gene>
<accession>A0A4E0S4K5</accession>
<feature type="transmembrane region" description="Helical" evidence="8">
    <location>
        <begin position="296"/>
        <end position="316"/>
    </location>
</feature>
<comment type="subcellular location">
    <subcellularLocation>
        <location evidence="1">Cell membrane</location>
        <topology evidence="1">Multi-pass membrane protein</topology>
    </subcellularLocation>
</comment>
<feature type="transmembrane region" description="Helical" evidence="8">
    <location>
        <begin position="473"/>
        <end position="495"/>
    </location>
</feature>
<evidence type="ECO:0000256" key="7">
    <source>
        <dbReference type="ARBA" id="ARBA00023180"/>
    </source>
</evidence>
<keyword evidence="5 8" id="KW-0472">Membrane</keyword>
<feature type="transmembrane region" description="Helical" evidence="8">
    <location>
        <begin position="242"/>
        <end position="264"/>
    </location>
</feature>
<dbReference type="EMBL" id="ML159086">
    <property type="protein sequence ID" value="THK33193.1"/>
    <property type="molecule type" value="Genomic_DNA"/>
</dbReference>
<evidence type="ECO:0000256" key="5">
    <source>
        <dbReference type="ARBA" id="ARBA00023136"/>
    </source>
</evidence>